<feature type="compositionally biased region" description="Acidic residues" evidence="2">
    <location>
        <begin position="384"/>
        <end position="393"/>
    </location>
</feature>
<feature type="compositionally biased region" description="Acidic residues" evidence="2">
    <location>
        <begin position="803"/>
        <end position="824"/>
    </location>
</feature>
<keyword evidence="3" id="KW-0812">Transmembrane</keyword>
<feature type="compositionally biased region" description="Basic and acidic residues" evidence="2">
    <location>
        <begin position="658"/>
        <end position="711"/>
    </location>
</feature>
<sequence length="859" mass="97009">MSSVNIVTSIILIILSAFVYVKYLELQELKQQNEKLASDLKSTNQQLSNKSRELTDLQKTPPTTKSETTTTTTTATPIATKQVDHDEVSSLKSKISKLDSKLKSLTDSEHSLKSLVQEKESQLDKNLQQIESIKSEQESQISNLKTKLEKEYRFKLNTEIERLIVDKDLKINDLNYQVESLSSKLKTVQVDFENKQAEDEKLIKELQQKNDSAQQKVNAKIILVNKLEYENNLQVERNKKNEKEAVLKDEELRSLEEKYKSMTSDFITVSKDLKDSNQIIIDVEALTERLQVSQELLHKELSSEKKLKSSLLEKVTGLHDTIVSQDEIINCNNQQISFYKANLNKFIVYLESLATKDPNFPQFVLDRLKHNDELPVDLSSFSSSEDESEDEHDGEVSPGDTSVPNESTDNFESKVIDTFFAAHEYIDLLVKRNLKKRELLDDKAKELETLQQSQTQFHVNNVILQSQIYSTLQGISDTLKDNLSSEVLTSIDEKINELNNLAGGINGDTSEKEDVDLTNKKNDSDETLSDKSNQVSVVDKKSDDDEINKQAKESIAQINGIADKVEKNLVSDHALKVEDLATEEDKPVNLLSEKSGNDESEAKSNNLNVLDPLGDTESKTKPVLEESKQSENAESDVKEDSLNVLDPLGDTESNTKPVIEESAKSETKDLETKGSEVKEAEDKQGEVKQAEDEQVEDKSEKDNQEEIKDPEDKQEEDKQDDVKQDDVKQEDVKQEDVKQEDVKQEDVRQEDVKQEDVKQEEVKDLTGLEASENSADGSKTDNMTTSTDKPDEKDDSTTKLPSDEEEEEDDDDEEEGSSNLDSDDNSIQSRSSTPQTKKSASSSPKKKNKKKGKKNKTTF</sequence>
<feature type="compositionally biased region" description="Low complexity" evidence="2">
    <location>
        <begin position="59"/>
        <end position="75"/>
    </location>
</feature>
<feature type="compositionally biased region" description="Basic and acidic residues" evidence="2">
    <location>
        <begin position="616"/>
        <end position="641"/>
    </location>
</feature>
<feature type="transmembrane region" description="Helical" evidence="3">
    <location>
        <begin position="6"/>
        <end position="24"/>
    </location>
</feature>
<evidence type="ECO:0000313" key="4">
    <source>
        <dbReference type="EMBL" id="EMG47242.1"/>
    </source>
</evidence>
<feature type="compositionally biased region" description="Basic and acidic residues" evidence="2">
    <location>
        <begin position="720"/>
        <end position="766"/>
    </location>
</feature>
<dbReference type="OMA" id="HIETIQR"/>
<dbReference type="eggNOG" id="ENOG502S9RR">
    <property type="taxonomic scope" value="Eukaryota"/>
</dbReference>
<feature type="coiled-coil region" evidence="1">
    <location>
        <begin position="88"/>
        <end position="147"/>
    </location>
</feature>
<protein>
    <submittedName>
        <fullName evidence="4">Vesicular transport protein, putative</fullName>
    </submittedName>
</protein>
<gene>
    <name evidence="4" type="ORF">G210_2455</name>
</gene>
<evidence type="ECO:0000256" key="1">
    <source>
        <dbReference type="SAM" id="Coils"/>
    </source>
</evidence>
<feature type="compositionally biased region" description="Basic residues" evidence="2">
    <location>
        <begin position="844"/>
        <end position="859"/>
    </location>
</feature>
<feature type="region of interest" description="Disordered" evidence="2">
    <location>
        <begin position="586"/>
        <end position="859"/>
    </location>
</feature>
<dbReference type="STRING" id="1245528.M3HIR1"/>
<name>M3HIR1_CANMX</name>
<keyword evidence="5" id="KW-1185">Reference proteome</keyword>
<dbReference type="OrthoDB" id="4026840at2759"/>
<evidence type="ECO:0000256" key="2">
    <source>
        <dbReference type="SAM" id="MobiDB-lite"/>
    </source>
</evidence>
<feature type="coiled-coil region" evidence="1">
    <location>
        <begin position="178"/>
        <end position="258"/>
    </location>
</feature>
<organism evidence="4 5">
    <name type="scientific">Candida maltosa (strain Xu316)</name>
    <name type="common">Yeast</name>
    <dbReference type="NCBI Taxonomy" id="1245528"/>
    <lineage>
        <taxon>Eukaryota</taxon>
        <taxon>Fungi</taxon>
        <taxon>Dikarya</taxon>
        <taxon>Ascomycota</taxon>
        <taxon>Saccharomycotina</taxon>
        <taxon>Pichiomycetes</taxon>
        <taxon>Debaryomycetaceae</taxon>
        <taxon>Candida/Lodderomyces clade</taxon>
        <taxon>Candida</taxon>
    </lineage>
</organism>
<accession>M3HIR1</accession>
<feature type="compositionally biased region" description="Basic and acidic residues" evidence="2">
    <location>
        <begin position="788"/>
        <end position="797"/>
    </location>
</feature>
<feature type="compositionally biased region" description="Polar residues" evidence="2">
    <location>
        <begin position="771"/>
        <end position="787"/>
    </location>
</feature>
<keyword evidence="3" id="KW-0472">Membrane</keyword>
<feature type="compositionally biased region" description="Basic and acidic residues" evidence="2">
    <location>
        <begin position="509"/>
        <end position="524"/>
    </location>
</feature>
<dbReference type="AlphaFoldDB" id="M3HIR1"/>
<evidence type="ECO:0000256" key="3">
    <source>
        <dbReference type="SAM" id="Phobius"/>
    </source>
</evidence>
<feature type="region of interest" description="Disordered" evidence="2">
    <location>
        <begin position="502"/>
        <end position="545"/>
    </location>
</feature>
<feature type="compositionally biased region" description="Polar residues" evidence="2">
    <location>
        <begin position="40"/>
        <end position="49"/>
    </location>
</feature>
<keyword evidence="1" id="KW-0175">Coiled coil</keyword>
<evidence type="ECO:0000313" key="5">
    <source>
        <dbReference type="Proteomes" id="UP000011777"/>
    </source>
</evidence>
<feature type="compositionally biased region" description="Polar residues" evidence="2">
    <location>
        <begin position="399"/>
        <end position="409"/>
    </location>
</feature>
<reference evidence="4 5" key="1">
    <citation type="submission" date="2013-02" db="EMBL/GenBank/DDBJ databases">
        <title>Genome sequence of Candida maltosa Xu316, a potential industrial strain for xylitol and ethanol production.</title>
        <authorList>
            <person name="Yu J."/>
            <person name="Wang Q."/>
            <person name="Geng X."/>
            <person name="Bao W."/>
            <person name="He P."/>
            <person name="Cai J."/>
        </authorList>
    </citation>
    <scope>NUCLEOTIDE SEQUENCE [LARGE SCALE GENOMIC DNA]</scope>
    <source>
        <strain evidence="5">Xu316</strain>
    </source>
</reference>
<dbReference type="EMBL" id="AOGT01001661">
    <property type="protein sequence ID" value="EMG47242.1"/>
    <property type="molecule type" value="Genomic_DNA"/>
</dbReference>
<feature type="compositionally biased region" description="Low complexity" evidence="2">
    <location>
        <begin position="831"/>
        <end position="843"/>
    </location>
</feature>
<dbReference type="HOGENOM" id="CLU_332877_0_0_1"/>
<keyword evidence="3" id="KW-1133">Transmembrane helix</keyword>
<proteinExistence type="predicted"/>
<comment type="caution">
    <text evidence="4">The sequence shown here is derived from an EMBL/GenBank/DDBJ whole genome shotgun (WGS) entry which is preliminary data.</text>
</comment>
<feature type="region of interest" description="Disordered" evidence="2">
    <location>
        <begin position="40"/>
        <end position="75"/>
    </location>
</feature>
<dbReference type="Proteomes" id="UP000011777">
    <property type="component" value="Unassembled WGS sequence"/>
</dbReference>
<feature type="region of interest" description="Disordered" evidence="2">
    <location>
        <begin position="376"/>
        <end position="409"/>
    </location>
</feature>